<accession>A0A0V0T3E1</accession>
<comment type="caution">
    <text evidence="1">The sequence shown here is derived from an EMBL/GenBank/DDBJ whole genome shotgun (WGS) entry which is preliminary data.</text>
</comment>
<dbReference type="EMBL" id="JYDJ01000784">
    <property type="protein sequence ID" value="KRX33494.1"/>
    <property type="molecule type" value="Genomic_DNA"/>
</dbReference>
<dbReference type="AlphaFoldDB" id="A0A0V0T3E1"/>
<protein>
    <submittedName>
        <fullName evidence="1">Uncharacterized protein</fullName>
    </submittedName>
</protein>
<sequence>MHIIKVPSKPFTIVKAADVTSHSVRGVSVGIAMTVVWHVDDAVTIDIVTKRDIPVTLPSVFASIVQSEILQKTPDLLTLSGPPYQF</sequence>
<gene>
    <name evidence="1" type="ORF">T05_6484</name>
</gene>
<proteinExistence type="predicted"/>
<organism evidence="1 2">
    <name type="scientific">Trichinella murrelli</name>
    <dbReference type="NCBI Taxonomy" id="144512"/>
    <lineage>
        <taxon>Eukaryota</taxon>
        <taxon>Metazoa</taxon>
        <taxon>Ecdysozoa</taxon>
        <taxon>Nematoda</taxon>
        <taxon>Enoplea</taxon>
        <taxon>Dorylaimia</taxon>
        <taxon>Trichinellida</taxon>
        <taxon>Trichinellidae</taxon>
        <taxon>Trichinella</taxon>
    </lineage>
</organism>
<keyword evidence="2" id="KW-1185">Reference proteome</keyword>
<evidence type="ECO:0000313" key="2">
    <source>
        <dbReference type="Proteomes" id="UP000055048"/>
    </source>
</evidence>
<name>A0A0V0T3E1_9BILA</name>
<reference evidence="1 2" key="1">
    <citation type="submission" date="2015-01" db="EMBL/GenBank/DDBJ databases">
        <title>Evolution of Trichinella species and genotypes.</title>
        <authorList>
            <person name="Korhonen P.K."/>
            <person name="Edoardo P."/>
            <person name="Giuseppe L.R."/>
            <person name="Gasser R.B."/>
        </authorList>
    </citation>
    <scope>NUCLEOTIDE SEQUENCE [LARGE SCALE GENOMIC DNA]</scope>
    <source>
        <strain evidence="1">ISS417</strain>
    </source>
</reference>
<dbReference type="Proteomes" id="UP000055048">
    <property type="component" value="Unassembled WGS sequence"/>
</dbReference>
<evidence type="ECO:0000313" key="1">
    <source>
        <dbReference type="EMBL" id="KRX33494.1"/>
    </source>
</evidence>